<name>A0ABV2L3Z9_9HYPH</name>
<dbReference type="Proteomes" id="UP001549145">
    <property type="component" value="Unassembled WGS sequence"/>
</dbReference>
<evidence type="ECO:0000313" key="3">
    <source>
        <dbReference type="Proteomes" id="UP001549145"/>
    </source>
</evidence>
<dbReference type="RefSeq" id="WP_238278510.1">
    <property type="nucleotide sequence ID" value="NZ_BPQL01000037.1"/>
</dbReference>
<gene>
    <name evidence="2" type="ORF">ABID43_001875</name>
</gene>
<protein>
    <submittedName>
        <fullName evidence="2">Uncharacterized protein</fullName>
    </submittedName>
</protein>
<evidence type="ECO:0000313" key="2">
    <source>
        <dbReference type="EMBL" id="MET3692339.1"/>
    </source>
</evidence>
<sequence>MLKLSLDLGPYWVDLLPGVRIRFRPITVASMLIAREAVGKVYRGEDQADVGVRANVALVRELAQRGIVEWEGVGDGEGKPAPVTPENIDALLNHWGAYDEIDARYVSPALERGAEQNVSSSLPVGTSEAAPATATPAESSAPSAHT</sequence>
<feature type="region of interest" description="Disordered" evidence="1">
    <location>
        <begin position="117"/>
        <end position="146"/>
    </location>
</feature>
<dbReference type="EMBL" id="JBEPMM010000004">
    <property type="protein sequence ID" value="MET3692339.1"/>
    <property type="molecule type" value="Genomic_DNA"/>
</dbReference>
<evidence type="ECO:0000256" key="1">
    <source>
        <dbReference type="SAM" id="MobiDB-lite"/>
    </source>
</evidence>
<feature type="compositionally biased region" description="Low complexity" evidence="1">
    <location>
        <begin position="126"/>
        <end position="146"/>
    </location>
</feature>
<proteinExistence type="predicted"/>
<comment type="caution">
    <text evidence="2">The sequence shown here is derived from an EMBL/GenBank/DDBJ whole genome shotgun (WGS) entry which is preliminary data.</text>
</comment>
<keyword evidence="3" id="KW-1185">Reference proteome</keyword>
<accession>A0ABV2L3Z9</accession>
<reference evidence="2 3" key="1">
    <citation type="submission" date="2024-06" db="EMBL/GenBank/DDBJ databases">
        <title>Genomic Encyclopedia of Type Strains, Phase IV (KMG-IV): sequencing the most valuable type-strain genomes for metagenomic binning, comparative biology and taxonomic classification.</title>
        <authorList>
            <person name="Goeker M."/>
        </authorList>
    </citation>
    <scope>NUCLEOTIDE SEQUENCE [LARGE SCALE GENOMIC DNA]</scope>
    <source>
        <strain evidence="2 3">DSM 21331</strain>
    </source>
</reference>
<organism evidence="2 3">
    <name type="scientific">Methylobacterium goesingense</name>
    <dbReference type="NCBI Taxonomy" id="243690"/>
    <lineage>
        <taxon>Bacteria</taxon>
        <taxon>Pseudomonadati</taxon>
        <taxon>Pseudomonadota</taxon>
        <taxon>Alphaproteobacteria</taxon>
        <taxon>Hyphomicrobiales</taxon>
        <taxon>Methylobacteriaceae</taxon>
        <taxon>Methylobacterium</taxon>
    </lineage>
</organism>